<dbReference type="OrthoDB" id="9808492at2"/>
<dbReference type="InterPro" id="IPR029035">
    <property type="entry name" value="DHS-like_NAD/FAD-binding_dom"/>
</dbReference>
<organism evidence="1 2">
    <name type="scientific">Christiangramia gaetbulicola</name>
    <dbReference type="NCBI Taxonomy" id="703340"/>
    <lineage>
        <taxon>Bacteria</taxon>
        <taxon>Pseudomonadati</taxon>
        <taxon>Bacteroidota</taxon>
        <taxon>Flavobacteriia</taxon>
        <taxon>Flavobacteriales</taxon>
        <taxon>Flavobacteriaceae</taxon>
        <taxon>Christiangramia</taxon>
    </lineage>
</organism>
<dbReference type="Gene3D" id="3.40.50.1220">
    <property type="entry name" value="TPP-binding domain"/>
    <property type="match status" value="1"/>
</dbReference>
<keyword evidence="2" id="KW-1185">Reference proteome</keyword>
<dbReference type="Pfam" id="PF13289">
    <property type="entry name" value="SIR2_2"/>
    <property type="match status" value="1"/>
</dbReference>
<dbReference type="RefSeq" id="WP_108170714.1">
    <property type="nucleotide sequence ID" value="NZ_QBKQ01000001.1"/>
</dbReference>
<dbReference type="EMBL" id="QBKQ01000001">
    <property type="protein sequence ID" value="PTX44792.1"/>
    <property type="molecule type" value="Genomic_DNA"/>
</dbReference>
<comment type="caution">
    <text evidence="1">The sequence shown here is derived from an EMBL/GenBank/DDBJ whole genome shotgun (WGS) entry which is preliminary data.</text>
</comment>
<gene>
    <name evidence="1" type="ORF">C8P64_0774</name>
</gene>
<protein>
    <submittedName>
        <fullName evidence="1">SIR2-like protein</fullName>
    </submittedName>
</protein>
<sequence length="343" mass="39109">MKKEKEAVLKQLQTWTNNIPLIVLGSGASVPFNLPSMWTLGDFLKSSISFLDSDDQAQFAKFKDEFDKTGDLETTLTKLQLRTNVLAEIVDKTWQLVNESDLKAYEKFINKEIEFPLAELLKYFLDTAGKKVSVITTNYDRLAEYATSLAKAIVCNGYAQSHIGHFSNNIQSNNLASLNGYKGQVNVWKVHGSLDWFKSKEEENIQLPLRQSIPKDYRPLIVTPGLSKYSETHNEPYRTIFTQADSEIDNANGFLCIGYGFNDTHVQPKLIEQIKNNKPIIVITKELTEKTKQSIIDNKCQKYLLIEEANSKDTKIYSSKFGEFIIEDASYWELGEYIKLIIS</sequence>
<name>A0A2T6ALV2_9FLAO</name>
<reference evidence="1 2" key="1">
    <citation type="submission" date="2018-04" db="EMBL/GenBank/DDBJ databases">
        <title>Genomic Encyclopedia of Archaeal and Bacterial Type Strains, Phase II (KMG-II): from individual species to whole genera.</title>
        <authorList>
            <person name="Goeker M."/>
        </authorList>
    </citation>
    <scope>NUCLEOTIDE SEQUENCE [LARGE SCALE GENOMIC DNA]</scope>
    <source>
        <strain evidence="1 2">DSM 23082</strain>
    </source>
</reference>
<proteinExistence type="predicted"/>
<accession>A0A2T6ALV2</accession>
<dbReference type="SUPFAM" id="SSF52467">
    <property type="entry name" value="DHS-like NAD/FAD-binding domain"/>
    <property type="match status" value="1"/>
</dbReference>
<dbReference type="AlphaFoldDB" id="A0A2T6ALV2"/>
<evidence type="ECO:0000313" key="2">
    <source>
        <dbReference type="Proteomes" id="UP000244174"/>
    </source>
</evidence>
<dbReference type="Proteomes" id="UP000244174">
    <property type="component" value="Unassembled WGS sequence"/>
</dbReference>
<evidence type="ECO:0000313" key="1">
    <source>
        <dbReference type="EMBL" id="PTX44792.1"/>
    </source>
</evidence>